<dbReference type="OrthoDB" id="6975458at2"/>
<evidence type="ECO:0000313" key="14">
    <source>
        <dbReference type="Proteomes" id="UP000295182"/>
    </source>
</evidence>
<evidence type="ECO:0000256" key="2">
    <source>
        <dbReference type="ARBA" id="ARBA00011233"/>
    </source>
</evidence>
<dbReference type="InterPro" id="IPR001702">
    <property type="entry name" value="Porin_Gram-ve"/>
</dbReference>
<feature type="domain" description="Porin" evidence="12">
    <location>
        <begin position="15"/>
        <end position="347"/>
    </location>
</feature>
<dbReference type="InterPro" id="IPR002299">
    <property type="entry name" value="Porin_Neis"/>
</dbReference>
<evidence type="ECO:0000256" key="9">
    <source>
        <dbReference type="ARBA" id="ARBA00023136"/>
    </source>
</evidence>
<keyword evidence="9" id="KW-0472">Membrane</keyword>
<dbReference type="PRINTS" id="PR00184">
    <property type="entry name" value="NEISSPPORIN"/>
</dbReference>
<dbReference type="CDD" id="cd00342">
    <property type="entry name" value="gram_neg_porins"/>
    <property type="match status" value="1"/>
</dbReference>
<evidence type="ECO:0000256" key="11">
    <source>
        <dbReference type="SAM" id="SignalP"/>
    </source>
</evidence>
<dbReference type="AlphaFoldDB" id="A0A4R2N4A5"/>
<dbReference type="RefSeq" id="WP_119013785.1">
    <property type="nucleotide sequence ID" value="NZ_QXNC01000022.1"/>
</dbReference>
<keyword evidence="5" id="KW-0812">Transmembrane</keyword>
<evidence type="ECO:0000256" key="3">
    <source>
        <dbReference type="ARBA" id="ARBA00022448"/>
    </source>
</evidence>
<organism evidence="13 14">
    <name type="scientific">Simplicispira metamorpha</name>
    <dbReference type="NCBI Taxonomy" id="80881"/>
    <lineage>
        <taxon>Bacteria</taxon>
        <taxon>Pseudomonadati</taxon>
        <taxon>Pseudomonadota</taxon>
        <taxon>Betaproteobacteria</taxon>
        <taxon>Burkholderiales</taxon>
        <taxon>Comamonadaceae</taxon>
        <taxon>Simplicispira</taxon>
    </lineage>
</organism>
<dbReference type="GO" id="GO:0015288">
    <property type="term" value="F:porin activity"/>
    <property type="evidence" value="ECO:0007669"/>
    <property type="project" value="UniProtKB-KW"/>
</dbReference>
<dbReference type="GO" id="GO:0046930">
    <property type="term" value="C:pore complex"/>
    <property type="evidence" value="ECO:0007669"/>
    <property type="project" value="UniProtKB-KW"/>
</dbReference>
<comment type="subunit">
    <text evidence="2">Homotrimer.</text>
</comment>
<evidence type="ECO:0000256" key="1">
    <source>
        <dbReference type="ARBA" id="ARBA00004571"/>
    </source>
</evidence>
<accession>A0A4R2N4A5</accession>
<evidence type="ECO:0000256" key="10">
    <source>
        <dbReference type="ARBA" id="ARBA00023237"/>
    </source>
</evidence>
<dbReference type="SUPFAM" id="SSF56935">
    <property type="entry name" value="Porins"/>
    <property type="match status" value="1"/>
</dbReference>
<evidence type="ECO:0000256" key="4">
    <source>
        <dbReference type="ARBA" id="ARBA00022452"/>
    </source>
</evidence>
<dbReference type="GO" id="GO:0009279">
    <property type="term" value="C:cell outer membrane"/>
    <property type="evidence" value="ECO:0007669"/>
    <property type="project" value="UniProtKB-SubCell"/>
</dbReference>
<gene>
    <name evidence="13" type="ORF">EV674_12520</name>
</gene>
<reference evidence="13 14" key="1">
    <citation type="submission" date="2019-03" db="EMBL/GenBank/DDBJ databases">
        <title>Genomic Encyclopedia of Type Strains, Phase IV (KMG-IV): sequencing the most valuable type-strain genomes for metagenomic binning, comparative biology and taxonomic classification.</title>
        <authorList>
            <person name="Goeker M."/>
        </authorList>
    </citation>
    <scope>NUCLEOTIDE SEQUENCE [LARGE SCALE GENOMIC DNA]</scope>
    <source>
        <strain evidence="13 14">DSM 1837</strain>
    </source>
</reference>
<dbReference type="InterPro" id="IPR033900">
    <property type="entry name" value="Gram_neg_porin_domain"/>
</dbReference>
<keyword evidence="4" id="KW-1134">Transmembrane beta strand</keyword>
<proteinExistence type="predicted"/>
<name>A0A4R2N4A5_9BURK</name>
<keyword evidence="3" id="KW-0813">Transport</keyword>
<comment type="subcellular location">
    <subcellularLocation>
        <location evidence="1">Cell outer membrane</location>
        <topology evidence="1">Multi-pass membrane protein</topology>
    </subcellularLocation>
</comment>
<evidence type="ECO:0000256" key="7">
    <source>
        <dbReference type="ARBA" id="ARBA00023065"/>
    </source>
</evidence>
<dbReference type="EMBL" id="SLXH01000025">
    <property type="protein sequence ID" value="TCP15335.1"/>
    <property type="molecule type" value="Genomic_DNA"/>
</dbReference>
<evidence type="ECO:0000259" key="12">
    <source>
        <dbReference type="Pfam" id="PF13609"/>
    </source>
</evidence>
<evidence type="ECO:0000256" key="6">
    <source>
        <dbReference type="ARBA" id="ARBA00022729"/>
    </source>
</evidence>
<dbReference type="PRINTS" id="PR00182">
    <property type="entry name" value="ECOLNEIPORIN"/>
</dbReference>
<keyword evidence="7" id="KW-0406">Ion transport</keyword>
<feature type="chain" id="PRO_5020420222" evidence="11">
    <location>
        <begin position="25"/>
        <end position="382"/>
    </location>
</feature>
<dbReference type="Proteomes" id="UP000295182">
    <property type="component" value="Unassembled WGS sequence"/>
</dbReference>
<evidence type="ECO:0000313" key="13">
    <source>
        <dbReference type="EMBL" id="TCP15335.1"/>
    </source>
</evidence>
<dbReference type="PROSITE" id="PS51257">
    <property type="entry name" value="PROKAR_LIPOPROTEIN"/>
    <property type="match status" value="1"/>
</dbReference>
<dbReference type="Pfam" id="PF13609">
    <property type="entry name" value="Porin_4"/>
    <property type="match status" value="1"/>
</dbReference>
<keyword evidence="8" id="KW-0626">Porin</keyword>
<dbReference type="PANTHER" id="PTHR34501">
    <property type="entry name" value="PROTEIN YDDL-RELATED"/>
    <property type="match status" value="1"/>
</dbReference>
<evidence type="ECO:0000256" key="8">
    <source>
        <dbReference type="ARBA" id="ARBA00023114"/>
    </source>
</evidence>
<keyword evidence="14" id="KW-1185">Reference proteome</keyword>
<protein>
    <submittedName>
        <fullName evidence="13">Putative porin</fullName>
    </submittedName>
</protein>
<evidence type="ECO:0000256" key="5">
    <source>
        <dbReference type="ARBA" id="ARBA00022692"/>
    </source>
</evidence>
<sequence length="382" mass="40734">MKKNTFKQVGVLGVVALASATACAQGSAEQSSSVQLYGIVDLAYRRTTNEGPATNPGESLSQMVGGGMSQSRWGINVTEDLGGGLKALVNMENRFTANNGANTSPAFQQSWLGLQGGFGRVTFGRQYNILFDLVTSTYASYPYSPYMEIYKPEIGFALGARQNEMIKYMAEVGPVRGALQYSFDANSPTGGKTVGGYLRYAADGLAAGMGYQNYEFASGKKVKAWTLGGSYRTGPWYINLGYGENKVDQLTSPVDFAVLSAMWQGTINGGFGGPAFLAANKRTIYKLGVGYQVTPQLNVAAHYFHAKQTGPVAMADAKANFFTMAADYAFSKRTDAYLEVDHTKLKGAVSLSSAAAVSATNPTGANGAKSRTGFTIGIRHRF</sequence>
<feature type="signal peptide" evidence="11">
    <location>
        <begin position="1"/>
        <end position="24"/>
    </location>
</feature>
<dbReference type="InterPro" id="IPR050298">
    <property type="entry name" value="Gram-neg_bact_OMP"/>
</dbReference>
<dbReference type="InterPro" id="IPR023614">
    <property type="entry name" value="Porin_dom_sf"/>
</dbReference>
<dbReference type="Gene3D" id="2.40.160.10">
    <property type="entry name" value="Porin"/>
    <property type="match status" value="1"/>
</dbReference>
<keyword evidence="10" id="KW-0998">Cell outer membrane</keyword>
<dbReference type="GO" id="GO:0034220">
    <property type="term" value="P:monoatomic ion transmembrane transport"/>
    <property type="evidence" value="ECO:0007669"/>
    <property type="project" value="InterPro"/>
</dbReference>
<keyword evidence="6 11" id="KW-0732">Signal</keyword>
<comment type="caution">
    <text evidence="13">The sequence shown here is derived from an EMBL/GenBank/DDBJ whole genome shotgun (WGS) entry which is preliminary data.</text>
</comment>
<dbReference type="PANTHER" id="PTHR34501:SF9">
    <property type="entry name" value="MAJOR OUTER MEMBRANE PROTEIN P.IA"/>
    <property type="match status" value="1"/>
</dbReference>